<keyword evidence="2" id="KW-1133">Transmembrane helix</keyword>
<dbReference type="Proteomes" id="UP000639643">
    <property type="component" value="Unassembled WGS sequence"/>
</dbReference>
<organism evidence="3 4">
    <name type="scientific">Colletotrichum musicola</name>
    <dbReference type="NCBI Taxonomy" id="2175873"/>
    <lineage>
        <taxon>Eukaryota</taxon>
        <taxon>Fungi</taxon>
        <taxon>Dikarya</taxon>
        <taxon>Ascomycota</taxon>
        <taxon>Pezizomycotina</taxon>
        <taxon>Sordariomycetes</taxon>
        <taxon>Hypocreomycetidae</taxon>
        <taxon>Glomerellales</taxon>
        <taxon>Glomerellaceae</taxon>
        <taxon>Colletotrichum</taxon>
        <taxon>Colletotrichum orchidearum species complex</taxon>
    </lineage>
</organism>
<keyword evidence="2" id="KW-0472">Membrane</keyword>
<name>A0A8H6NQM7_9PEZI</name>
<feature type="region of interest" description="Disordered" evidence="1">
    <location>
        <begin position="329"/>
        <end position="353"/>
    </location>
</feature>
<feature type="transmembrane region" description="Helical" evidence="2">
    <location>
        <begin position="12"/>
        <end position="35"/>
    </location>
</feature>
<feature type="transmembrane region" description="Helical" evidence="2">
    <location>
        <begin position="204"/>
        <end position="224"/>
    </location>
</feature>
<evidence type="ECO:0000256" key="1">
    <source>
        <dbReference type="SAM" id="MobiDB-lite"/>
    </source>
</evidence>
<feature type="transmembrane region" description="Helical" evidence="2">
    <location>
        <begin position="47"/>
        <end position="66"/>
    </location>
</feature>
<feature type="transmembrane region" description="Helical" evidence="2">
    <location>
        <begin position="108"/>
        <end position="128"/>
    </location>
</feature>
<evidence type="ECO:0000313" key="4">
    <source>
        <dbReference type="Proteomes" id="UP000639643"/>
    </source>
</evidence>
<evidence type="ECO:0000313" key="3">
    <source>
        <dbReference type="EMBL" id="KAF6840755.1"/>
    </source>
</evidence>
<proteinExistence type="predicted"/>
<dbReference type="AlphaFoldDB" id="A0A8H6NQM7"/>
<keyword evidence="2" id="KW-0812">Transmembrane</keyword>
<protein>
    <submittedName>
        <fullName evidence="3">Uncharacterized protein</fullName>
    </submittedName>
</protein>
<evidence type="ECO:0000256" key="2">
    <source>
        <dbReference type="SAM" id="Phobius"/>
    </source>
</evidence>
<feature type="transmembrane region" description="Helical" evidence="2">
    <location>
        <begin position="78"/>
        <end position="96"/>
    </location>
</feature>
<reference evidence="3" key="1">
    <citation type="journal article" date="2020" name="Phytopathology">
        <title>Genome Sequence Resources of Colletotrichum truncatum, C. plurivorum, C. musicola, and C. sojae: Four Species Pathogenic to Soybean (Glycine max).</title>
        <authorList>
            <person name="Rogerio F."/>
            <person name="Boufleur T.R."/>
            <person name="Ciampi-Guillardi M."/>
            <person name="Sukno S.A."/>
            <person name="Thon M.R."/>
            <person name="Massola Junior N.S."/>
            <person name="Baroncelli R."/>
        </authorList>
    </citation>
    <scope>NUCLEOTIDE SEQUENCE</scope>
    <source>
        <strain evidence="3">LFN0074</strain>
    </source>
</reference>
<sequence>MAPHDQERESPCIAALSVAVASWLIIGGVACSPWINSLGKGDEDAATGLAVLFSMVQCFALLFHGISMSEEKHGIPGAFIPAAMAGFTLTTLWLLLGPKWDRFPAFAFWASSGFYFGMAFELFTCFFAQIAENLTTQSIGESSNNSHLSFCYECNRGHGQEFHMGSMTIGTERFIPTMATTTTTEATEASTTTKTSEPTNLKSMVGMAAIPIVAWLLAGTVAYSPWAPGLLQWIIIIVSLLVQIVFLIHTGHEEILPAVYIIAALVGCAFTTVAVLLLPGWESSARALFWCLSGLYLGMMSEAMTGRVSALAERLSAYELSQASWARLPATSSDEESATTTQQGDGRMGTETV</sequence>
<dbReference type="EMBL" id="WIGM01000097">
    <property type="protein sequence ID" value="KAF6840755.1"/>
    <property type="molecule type" value="Genomic_DNA"/>
</dbReference>
<keyword evidence="4" id="KW-1185">Reference proteome</keyword>
<feature type="transmembrane region" description="Helical" evidence="2">
    <location>
        <begin position="230"/>
        <end position="248"/>
    </location>
</feature>
<feature type="transmembrane region" description="Helical" evidence="2">
    <location>
        <begin position="260"/>
        <end position="281"/>
    </location>
</feature>
<gene>
    <name evidence="3" type="ORF">CMUS01_03852</name>
</gene>
<comment type="caution">
    <text evidence="3">The sequence shown here is derived from an EMBL/GenBank/DDBJ whole genome shotgun (WGS) entry which is preliminary data.</text>
</comment>
<accession>A0A8H6NQM7</accession>